<dbReference type="FunFam" id="3.30.160.60:FF:000557">
    <property type="entry name" value="zinc finger and SCAN domain-containing protein 29"/>
    <property type="match status" value="1"/>
</dbReference>
<dbReference type="EMBL" id="CH964232">
    <property type="protein sequence ID" value="EDW80531.2"/>
    <property type="molecule type" value="Genomic_DNA"/>
</dbReference>
<feature type="binding site" evidence="10">
    <location>
        <position position="57"/>
    </location>
    <ligand>
        <name>Zn(2+)</name>
        <dbReference type="ChEBI" id="CHEBI:29105"/>
    </ligand>
</feature>
<dbReference type="InterPro" id="IPR013087">
    <property type="entry name" value="Znf_C2H2_type"/>
</dbReference>
<keyword evidence="5 10" id="KW-0862">Zinc</keyword>
<dbReference type="PROSITE" id="PS50157">
    <property type="entry name" value="ZINC_FINGER_C2H2_2"/>
    <property type="match status" value="8"/>
</dbReference>
<feature type="domain" description="C2H2-type" evidence="11">
    <location>
        <begin position="197"/>
        <end position="224"/>
    </location>
</feature>
<feature type="domain" description="C2H2-type" evidence="11">
    <location>
        <begin position="253"/>
        <end position="281"/>
    </location>
</feature>
<dbReference type="FunFam" id="3.30.160.60:FF:000202">
    <property type="entry name" value="Zinc finger protein 574"/>
    <property type="match status" value="1"/>
</dbReference>
<dbReference type="SUPFAM" id="SSF57667">
    <property type="entry name" value="beta-beta-alpha zinc fingers"/>
    <property type="match status" value="4"/>
</dbReference>
<dbReference type="SMR" id="B4N998"/>
<dbReference type="OrthoDB" id="9439903at2759"/>
<dbReference type="InParanoid" id="B4N998"/>
<comment type="subcellular location">
    <subcellularLocation>
        <location evidence="1">Nucleus</location>
    </subcellularLocation>
</comment>
<keyword evidence="7" id="KW-0804">Transcription</keyword>
<dbReference type="Gene3D" id="3.30.160.60">
    <property type="entry name" value="Classic Zinc Finger"/>
    <property type="match status" value="7"/>
</dbReference>
<feature type="domain" description="C2H2-type" evidence="11">
    <location>
        <begin position="338"/>
        <end position="365"/>
    </location>
</feature>
<feature type="domain" description="C2H2-type" evidence="11">
    <location>
        <begin position="310"/>
        <end position="337"/>
    </location>
</feature>
<dbReference type="SMART" id="SM00355">
    <property type="entry name" value="ZnF_C2H2"/>
    <property type="match status" value="8"/>
</dbReference>
<evidence type="ECO:0000259" key="12">
    <source>
        <dbReference type="PROSITE" id="PS51915"/>
    </source>
</evidence>
<keyword evidence="8" id="KW-0539">Nucleus</keyword>
<dbReference type="PANTHER" id="PTHR24399">
    <property type="entry name" value="ZINC FINGER AND BTB DOMAIN-CONTAINING"/>
    <property type="match status" value="1"/>
</dbReference>
<dbReference type="FunFam" id="3.30.160.60:FF:000446">
    <property type="entry name" value="Zinc finger protein"/>
    <property type="match status" value="1"/>
</dbReference>
<keyword evidence="4 9" id="KW-0863">Zinc-finger</keyword>
<protein>
    <recommendedName>
        <fullName evidence="15">Protein krueppel</fullName>
    </recommendedName>
</protein>
<feature type="domain" description="C2H2-type" evidence="11">
    <location>
        <begin position="164"/>
        <end position="182"/>
    </location>
</feature>
<keyword evidence="6" id="KW-0805">Transcription regulation</keyword>
<evidence type="ECO:0000256" key="3">
    <source>
        <dbReference type="ARBA" id="ARBA00022737"/>
    </source>
</evidence>
<dbReference type="Proteomes" id="UP000007798">
    <property type="component" value="Unassembled WGS sequence"/>
</dbReference>
<evidence type="ECO:0000256" key="8">
    <source>
        <dbReference type="ARBA" id="ARBA00023242"/>
    </source>
</evidence>
<dbReference type="HOGENOM" id="CLU_500861_0_0_1"/>
<dbReference type="SMART" id="SM00868">
    <property type="entry name" value="zf-AD"/>
    <property type="match status" value="1"/>
</dbReference>
<name>B4N998_DROWI</name>
<feature type="binding site" evidence="10">
    <location>
        <position position="60"/>
    </location>
    <ligand>
        <name>Zn(2+)</name>
        <dbReference type="ChEBI" id="CHEBI:29105"/>
    </ligand>
</feature>
<feature type="binding site" evidence="10">
    <location>
        <position position="8"/>
    </location>
    <ligand>
        <name>Zn(2+)</name>
        <dbReference type="ChEBI" id="CHEBI:29105"/>
    </ligand>
</feature>
<feature type="domain" description="C2H2-type" evidence="11">
    <location>
        <begin position="135"/>
        <end position="163"/>
    </location>
</feature>
<evidence type="ECO:0000256" key="6">
    <source>
        <dbReference type="ARBA" id="ARBA00023015"/>
    </source>
</evidence>
<evidence type="ECO:0000256" key="9">
    <source>
        <dbReference type="PROSITE-ProRule" id="PRU00042"/>
    </source>
</evidence>
<evidence type="ECO:0000256" key="10">
    <source>
        <dbReference type="PROSITE-ProRule" id="PRU01263"/>
    </source>
</evidence>
<dbReference type="GO" id="GO:0005654">
    <property type="term" value="C:nucleoplasm"/>
    <property type="evidence" value="ECO:0007669"/>
    <property type="project" value="TreeGrafter"/>
</dbReference>
<evidence type="ECO:0000256" key="1">
    <source>
        <dbReference type="ARBA" id="ARBA00004123"/>
    </source>
</evidence>
<feature type="domain" description="ZAD" evidence="12">
    <location>
        <begin position="6"/>
        <end position="84"/>
    </location>
</feature>
<dbReference type="Pfam" id="PF00096">
    <property type="entry name" value="zf-C2H2"/>
    <property type="match status" value="6"/>
</dbReference>
<dbReference type="AlphaFoldDB" id="B4N998"/>
<evidence type="ECO:0000313" key="13">
    <source>
        <dbReference type="EMBL" id="EDW80531.2"/>
    </source>
</evidence>
<dbReference type="Pfam" id="PF07776">
    <property type="entry name" value="zf-AD"/>
    <property type="match status" value="1"/>
</dbReference>
<evidence type="ECO:0000259" key="11">
    <source>
        <dbReference type="PROSITE" id="PS50157"/>
    </source>
</evidence>
<evidence type="ECO:0000256" key="2">
    <source>
        <dbReference type="ARBA" id="ARBA00022723"/>
    </source>
</evidence>
<feature type="domain" description="C2H2-type" evidence="11">
    <location>
        <begin position="225"/>
        <end position="247"/>
    </location>
</feature>
<evidence type="ECO:0000256" key="5">
    <source>
        <dbReference type="ARBA" id="ARBA00022833"/>
    </source>
</evidence>
<dbReference type="GO" id="GO:0008270">
    <property type="term" value="F:zinc ion binding"/>
    <property type="evidence" value="ECO:0007669"/>
    <property type="project" value="UniProtKB-UniRule"/>
</dbReference>
<gene>
    <name evidence="13" type="primary">Dwil\GK11585</name>
    <name evidence="13" type="ORF">Dwil_GK11585</name>
</gene>
<dbReference type="PROSITE" id="PS51915">
    <property type="entry name" value="ZAD"/>
    <property type="match status" value="1"/>
</dbReference>
<dbReference type="GO" id="GO:0000978">
    <property type="term" value="F:RNA polymerase II cis-regulatory region sequence-specific DNA binding"/>
    <property type="evidence" value="ECO:0007669"/>
    <property type="project" value="TreeGrafter"/>
</dbReference>
<sequence length="369" mass="42596">MQLNELLCRVCLQQDELMVDIYEKVEELQMDLSSLLDKIGSIDIKLDPTDAYPKYLCQECTNELLISARFQKKCLETKQMLSKLKGQKPMEVEPDVNHLLAEEIIEFDPIDYAESFEPCQQDEQEATTKQSKPIYSCDKCGAVFQLTLTLHRHLEKCHSDAKIYECQKCGHAYTDNENFQRHCCKDSIADSSSRQAHRCSLCGKCLKSPSSLVMHMRLHNGERPFACANCPKSFKTNGALVSHQKRHQQLPCHVCPHCDRGFVESSNLRRHIQSLHTDERPHTCTICQRKFSRVYLLQLHSRTHTGERPYACSQCDRRFAQLAVLRNHETTHSQQRPHRCAMCPKTFGRTSQLKKHELSHISAMNPDKH</sequence>
<keyword evidence="2 10" id="KW-0479">Metal-binding</keyword>
<evidence type="ECO:0000256" key="7">
    <source>
        <dbReference type="ARBA" id="ARBA00023163"/>
    </source>
</evidence>
<evidence type="ECO:0008006" key="15">
    <source>
        <dbReference type="Google" id="ProtNLM"/>
    </source>
</evidence>
<reference evidence="13 14" key="1">
    <citation type="journal article" date="2007" name="Nature">
        <title>Evolution of genes and genomes on the Drosophila phylogeny.</title>
        <authorList>
            <consortium name="Drosophila 12 Genomes Consortium"/>
            <person name="Clark A.G."/>
            <person name="Eisen M.B."/>
            <person name="Smith D.R."/>
            <person name="Bergman C.M."/>
            <person name="Oliver B."/>
            <person name="Markow T.A."/>
            <person name="Kaufman T.C."/>
            <person name="Kellis M."/>
            <person name="Gelbart W."/>
            <person name="Iyer V.N."/>
            <person name="Pollard D.A."/>
            <person name="Sackton T.B."/>
            <person name="Larracuente A.M."/>
            <person name="Singh N.D."/>
            <person name="Abad J.P."/>
            <person name="Abt D.N."/>
            <person name="Adryan B."/>
            <person name="Aguade M."/>
            <person name="Akashi H."/>
            <person name="Anderson W.W."/>
            <person name="Aquadro C.F."/>
            <person name="Ardell D.H."/>
            <person name="Arguello R."/>
            <person name="Artieri C.G."/>
            <person name="Barbash D.A."/>
            <person name="Barker D."/>
            <person name="Barsanti P."/>
            <person name="Batterham P."/>
            <person name="Batzoglou S."/>
            <person name="Begun D."/>
            <person name="Bhutkar A."/>
            <person name="Blanco E."/>
            <person name="Bosak S.A."/>
            <person name="Bradley R.K."/>
            <person name="Brand A.D."/>
            <person name="Brent M.R."/>
            <person name="Brooks A.N."/>
            <person name="Brown R.H."/>
            <person name="Butlin R.K."/>
            <person name="Caggese C."/>
            <person name="Calvi B.R."/>
            <person name="Bernardo de Carvalho A."/>
            <person name="Caspi A."/>
            <person name="Castrezana S."/>
            <person name="Celniker S.E."/>
            <person name="Chang J.L."/>
            <person name="Chapple C."/>
            <person name="Chatterji S."/>
            <person name="Chinwalla A."/>
            <person name="Civetta A."/>
            <person name="Clifton S.W."/>
            <person name="Comeron J.M."/>
            <person name="Costello J.C."/>
            <person name="Coyne J.A."/>
            <person name="Daub J."/>
            <person name="David R.G."/>
            <person name="Delcher A.L."/>
            <person name="Delehaunty K."/>
            <person name="Do C.B."/>
            <person name="Ebling H."/>
            <person name="Edwards K."/>
            <person name="Eickbush T."/>
            <person name="Evans J.D."/>
            <person name="Filipski A."/>
            <person name="Findeiss S."/>
            <person name="Freyhult E."/>
            <person name="Fulton L."/>
            <person name="Fulton R."/>
            <person name="Garcia A.C."/>
            <person name="Gardiner A."/>
            <person name="Garfield D.A."/>
            <person name="Garvin B.E."/>
            <person name="Gibson G."/>
            <person name="Gilbert D."/>
            <person name="Gnerre S."/>
            <person name="Godfrey J."/>
            <person name="Good R."/>
            <person name="Gotea V."/>
            <person name="Gravely B."/>
            <person name="Greenberg A.J."/>
            <person name="Griffiths-Jones S."/>
            <person name="Gross S."/>
            <person name="Guigo R."/>
            <person name="Gustafson E.A."/>
            <person name="Haerty W."/>
            <person name="Hahn M.W."/>
            <person name="Halligan D.L."/>
            <person name="Halpern A.L."/>
            <person name="Halter G.M."/>
            <person name="Han M.V."/>
            <person name="Heger A."/>
            <person name="Hillier L."/>
            <person name="Hinrichs A.S."/>
            <person name="Holmes I."/>
            <person name="Hoskins R.A."/>
            <person name="Hubisz M.J."/>
            <person name="Hultmark D."/>
            <person name="Huntley M.A."/>
            <person name="Jaffe D.B."/>
            <person name="Jagadeeshan S."/>
            <person name="Jeck W.R."/>
            <person name="Johnson J."/>
            <person name="Jones C.D."/>
            <person name="Jordan W.C."/>
            <person name="Karpen G.H."/>
            <person name="Kataoka E."/>
            <person name="Keightley P.D."/>
            <person name="Kheradpour P."/>
            <person name="Kirkness E.F."/>
            <person name="Koerich L.B."/>
            <person name="Kristiansen K."/>
            <person name="Kudrna D."/>
            <person name="Kulathinal R.J."/>
            <person name="Kumar S."/>
            <person name="Kwok R."/>
            <person name="Lander E."/>
            <person name="Langley C.H."/>
            <person name="Lapoint R."/>
            <person name="Lazzaro B.P."/>
            <person name="Lee S.J."/>
            <person name="Levesque L."/>
            <person name="Li R."/>
            <person name="Lin C.F."/>
            <person name="Lin M.F."/>
            <person name="Lindblad-Toh K."/>
            <person name="Llopart A."/>
            <person name="Long M."/>
            <person name="Low L."/>
            <person name="Lozovsky E."/>
            <person name="Lu J."/>
            <person name="Luo M."/>
            <person name="Machado C.A."/>
            <person name="Makalowski W."/>
            <person name="Marzo M."/>
            <person name="Matsuda M."/>
            <person name="Matzkin L."/>
            <person name="McAllister B."/>
            <person name="McBride C.S."/>
            <person name="McKernan B."/>
            <person name="McKernan K."/>
            <person name="Mendez-Lago M."/>
            <person name="Minx P."/>
            <person name="Mollenhauer M.U."/>
            <person name="Montooth K."/>
            <person name="Mount S.M."/>
            <person name="Mu X."/>
            <person name="Myers E."/>
            <person name="Negre B."/>
            <person name="Newfeld S."/>
            <person name="Nielsen R."/>
            <person name="Noor M.A."/>
            <person name="O'Grady P."/>
            <person name="Pachter L."/>
            <person name="Papaceit M."/>
            <person name="Parisi M.J."/>
            <person name="Parisi M."/>
            <person name="Parts L."/>
            <person name="Pedersen J.S."/>
            <person name="Pesole G."/>
            <person name="Phillippy A.M."/>
            <person name="Ponting C.P."/>
            <person name="Pop M."/>
            <person name="Porcelli D."/>
            <person name="Powell J.R."/>
            <person name="Prohaska S."/>
            <person name="Pruitt K."/>
            <person name="Puig M."/>
            <person name="Quesneville H."/>
            <person name="Ram K.R."/>
            <person name="Rand D."/>
            <person name="Rasmussen M.D."/>
            <person name="Reed L.K."/>
            <person name="Reenan R."/>
            <person name="Reily A."/>
            <person name="Remington K.A."/>
            <person name="Rieger T.T."/>
            <person name="Ritchie M.G."/>
            <person name="Robin C."/>
            <person name="Rogers Y.H."/>
            <person name="Rohde C."/>
            <person name="Rozas J."/>
            <person name="Rubenfield M.J."/>
            <person name="Ruiz A."/>
            <person name="Russo S."/>
            <person name="Salzberg S.L."/>
            <person name="Sanchez-Gracia A."/>
            <person name="Saranga D.J."/>
            <person name="Sato H."/>
            <person name="Schaeffer S.W."/>
            <person name="Schatz M.C."/>
            <person name="Schlenke T."/>
            <person name="Schwartz R."/>
            <person name="Segarra C."/>
            <person name="Singh R.S."/>
            <person name="Sirot L."/>
            <person name="Sirota M."/>
            <person name="Sisneros N.B."/>
            <person name="Smith C.D."/>
            <person name="Smith T.F."/>
            <person name="Spieth J."/>
            <person name="Stage D.E."/>
            <person name="Stark A."/>
            <person name="Stephan W."/>
            <person name="Strausberg R.L."/>
            <person name="Strempel S."/>
            <person name="Sturgill D."/>
            <person name="Sutton G."/>
            <person name="Sutton G.G."/>
            <person name="Tao W."/>
            <person name="Teichmann S."/>
            <person name="Tobari Y.N."/>
            <person name="Tomimura Y."/>
            <person name="Tsolas J.M."/>
            <person name="Valente V.L."/>
            <person name="Venter E."/>
            <person name="Venter J.C."/>
            <person name="Vicario S."/>
            <person name="Vieira F.G."/>
            <person name="Vilella A.J."/>
            <person name="Villasante A."/>
            <person name="Walenz B."/>
            <person name="Wang J."/>
            <person name="Wasserman M."/>
            <person name="Watts T."/>
            <person name="Wilson D."/>
            <person name="Wilson R.K."/>
            <person name="Wing R.A."/>
            <person name="Wolfner M.F."/>
            <person name="Wong A."/>
            <person name="Wong G.K."/>
            <person name="Wu C.I."/>
            <person name="Wu G."/>
            <person name="Yamamoto D."/>
            <person name="Yang H.P."/>
            <person name="Yang S.P."/>
            <person name="Yorke J.A."/>
            <person name="Yoshida K."/>
            <person name="Zdobnov E."/>
            <person name="Zhang P."/>
            <person name="Zhang Y."/>
            <person name="Zimin A.V."/>
            <person name="Baldwin J."/>
            <person name="Abdouelleil A."/>
            <person name="Abdulkadir J."/>
            <person name="Abebe A."/>
            <person name="Abera B."/>
            <person name="Abreu J."/>
            <person name="Acer S.C."/>
            <person name="Aftuck L."/>
            <person name="Alexander A."/>
            <person name="An P."/>
            <person name="Anderson E."/>
            <person name="Anderson S."/>
            <person name="Arachi H."/>
            <person name="Azer M."/>
            <person name="Bachantsang P."/>
            <person name="Barry A."/>
            <person name="Bayul T."/>
            <person name="Berlin A."/>
            <person name="Bessette D."/>
            <person name="Bloom T."/>
            <person name="Blye J."/>
            <person name="Boguslavskiy L."/>
            <person name="Bonnet C."/>
            <person name="Boukhgalter B."/>
            <person name="Bourzgui I."/>
            <person name="Brown A."/>
            <person name="Cahill P."/>
            <person name="Channer S."/>
            <person name="Cheshatsang Y."/>
            <person name="Chuda L."/>
            <person name="Citroen M."/>
            <person name="Collymore A."/>
            <person name="Cooke P."/>
            <person name="Costello M."/>
            <person name="D'Aco K."/>
            <person name="Daza R."/>
            <person name="De Haan G."/>
            <person name="DeGray S."/>
            <person name="DeMaso C."/>
            <person name="Dhargay N."/>
            <person name="Dooley K."/>
            <person name="Dooley E."/>
            <person name="Doricent M."/>
            <person name="Dorje P."/>
            <person name="Dorjee K."/>
            <person name="Dupes A."/>
            <person name="Elong R."/>
            <person name="Falk J."/>
            <person name="Farina A."/>
            <person name="Faro S."/>
            <person name="Ferguson D."/>
            <person name="Fisher S."/>
            <person name="Foley C.D."/>
            <person name="Franke A."/>
            <person name="Friedrich D."/>
            <person name="Gadbois L."/>
            <person name="Gearin G."/>
            <person name="Gearin C.R."/>
            <person name="Giannoukos G."/>
            <person name="Goode T."/>
            <person name="Graham J."/>
            <person name="Grandbois E."/>
            <person name="Grewal S."/>
            <person name="Gyaltsen K."/>
            <person name="Hafez N."/>
            <person name="Hagos B."/>
            <person name="Hall J."/>
            <person name="Henson C."/>
            <person name="Hollinger A."/>
            <person name="Honan T."/>
            <person name="Huard M.D."/>
            <person name="Hughes L."/>
            <person name="Hurhula B."/>
            <person name="Husby M.E."/>
            <person name="Kamat A."/>
            <person name="Kanga B."/>
            <person name="Kashin S."/>
            <person name="Khazanovich D."/>
            <person name="Kisner P."/>
            <person name="Lance K."/>
            <person name="Lara M."/>
            <person name="Lee W."/>
            <person name="Lennon N."/>
            <person name="Letendre F."/>
            <person name="LeVine R."/>
            <person name="Lipovsky A."/>
            <person name="Liu X."/>
            <person name="Liu J."/>
            <person name="Liu S."/>
            <person name="Lokyitsang T."/>
            <person name="Lokyitsang Y."/>
            <person name="Lubonja R."/>
            <person name="Lui A."/>
            <person name="MacDonald P."/>
            <person name="Magnisalis V."/>
            <person name="Maru K."/>
            <person name="Matthews C."/>
            <person name="McCusker W."/>
            <person name="McDonough S."/>
            <person name="Mehta T."/>
            <person name="Meldrim J."/>
            <person name="Meneus L."/>
            <person name="Mihai O."/>
            <person name="Mihalev A."/>
            <person name="Mihova T."/>
            <person name="Mittelman R."/>
            <person name="Mlenga V."/>
            <person name="Montmayeur A."/>
            <person name="Mulrain L."/>
            <person name="Navidi A."/>
            <person name="Naylor J."/>
            <person name="Negash T."/>
            <person name="Nguyen T."/>
            <person name="Nguyen N."/>
            <person name="Nicol R."/>
            <person name="Norbu C."/>
            <person name="Norbu N."/>
            <person name="Novod N."/>
            <person name="O'Neill B."/>
            <person name="Osman S."/>
            <person name="Markiewicz E."/>
            <person name="Oyono O.L."/>
            <person name="Patti C."/>
            <person name="Phunkhang P."/>
            <person name="Pierre F."/>
            <person name="Priest M."/>
            <person name="Raghuraman S."/>
            <person name="Rege F."/>
            <person name="Reyes R."/>
            <person name="Rise C."/>
            <person name="Rogov P."/>
            <person name="Ross K."/>
            <person name="Ryan E."/>
            <person name="Settipalli S."/>
            <person name="Shea T."/>
            <person name="Sherpa N."/>
            <person name="Shi L."/>
            <person name="Shih D."/>
            <person name="Sparrow T."/>
            <person name="Spaulding J."/>
            <person name="Stalker J."/>
            <person name="Stange-Thomann N."/>
            <person name="Stavropoulos S."/>
            <person name="Stone C."/>
            <person name="Strader C."/>
            <person name="Tesfaye S."/>
            <person name="Thomson T."/>
            <person name="Thoulutsang Y."/>
            <person name="Thoulutsang D."/>
            <person name="Topham K."/>
            <person name="Topping I."/>
            <person name="Tsamla T."/>
            <person name="Vassiliev H."/>
            <person name="Vo A."/>
            <person name="Wangchuk T."/>
            <person name="Wangdi T."/>
            <person name="Weiand M."/>
            <person name="Wilkinson J."/>
            <person name="Wilson A."/>
            <person name="Yadav S."/>
            <person name="Young G."/>
            <person name="Yu Q."/>
            <person name="Zembek L."/>
            <person name="Zhong D."/>
            <person name="Zimmer A."/>
            <person name="Zwirko Z."/>
            <person name="Jaffe D.B."/>
            <person name="Alvarez P."/>
            <person name="Brockman W."/>
            <person name="Butler J."/>
            <person name="Chin C."/>
            <person name="Gnerre S."/>
            <person name="Grabherr M."/>
            <person name="Kleber M."/>
            <person name="Mauceli E."/>
            <person name="MacCallum I."/>
        </authorList>
    </citation>
    <scope>NUCLEOTIDE SEQUENCE [LARGE SCALE GENOMIC DNA]</scope>
    <source>
        <strain evidence="14">Tucson 14030-0811.24</strain>
    </source>
</reference>
<dbReference type="eggNOG" id="KOG1721">
    <property type="taxonomic scope" value="Eukaryota"/>
</dbReference>
<feature type="binding site" evidence="10">
    <location>
        <position position="11"/>
    </location>
    <ligand>
        <name>Zn(2+)</name>
        <dbReference type="ChEBI" id="CHEBI:29105"/>
    </ligand>
</feature>
<dbReference type="FunCoup" id="B4N998">
    <property type="interactions" value="232"/>
</dbReference>
<dbReference type="PROSITE" id="PS00028">
    <property type="entry name" value="ZINC_FINGER_C2H2_1"/>
    <property type="match status" value="6"/>
</dbReference>
<dbReference type="SUPFAM" id="SSF57716">
    <property type="entry name" value="Glucocorticoid receptor-like (DNA-binding domain)"/>
    <property type="match status" value="1"/>
</dbReference>
<evidence type="ECO:0000313" key="14">
    <source>
        <dbReference type="Proteomes" id="UP000007798"/>
    </source>
</evidence>
<dbReference type="InterPro" id="IPR012934">
    <property type="entry name" value="Znf_AD"/>
</dbReference>
<evidence type="ECO:0000256" key="4">
    <source>
        <dbReference type="ARBA" id="ARBA00022771"/>
    </source>
</evidence>
<feature type="domain" description="C2H2-type" evidence="11">
    <location>
        <begin position="282"/>
        <end position="309"/>
    </location>
</feature>
<keyword evidence="14" id="KW-1185">Reference proteome</keyword>
<dbReference type="PANTHER" id="PTHR24399:SF23">
    <property type="entry name" value="C2H2-TYPE DOMAIN-CONTAINING PROTEIN"/>
    <property type="match status" value="1"/>
</dbReference>
<dbReference type="InterPro" id="IPR036236">
    <property type="entry name" value="Znf_C2H2_sf"/>
</dbReference>
<dbReference type="GO" id="GO:0032502">
    <property type="term" value="P:developmental process"/>
    <property type="evidence" value="ECO:0007669"/>
    <property type="project" value="UniProtKB-ARBA"/>
</dbReference>
<proteinExistence type="predicted"/>
<dbReference type="GO" id="GO:0001227">
    <property type="term" value="F:DNA-binding transcription repressor activity, RNA polymerase II-specific"/>
    <property type="evidence" value="ECO:0007669"/>
    <property type="project" value="TreeGrafter"/>
</dbReference>
<organism evidence="13 14">
    <name type="scientific">Drosophila willistoni</name>
    <name type="common">Fruit fly</name>
    <dbReference type="NCBI Taxonomy" id="7260"/>
    <lineage>
        <taxon>Eukaryota</taxon>
        <taxon>Metazoa</taxon>
        <taxon>Ecdysozoa</taxon>
        <taxon>Arthropoda</taxon>
        <taxon>Hexapoda</taxon>
        <taxon>Insecta</taxon>
        <taxon>Pterygota</taxon>
        <taxon>Neoptera</taxon>
        <taxon>Endopterygota</taxon>
        <taxon>Diptera</taxon>
        <taxon>Brachycera</taxon>
        <taxon>Muscomorpha</taxon>
        <taxon>Ephydroidea</taxon>
        <taxon>Drosophilidae</taxon>
        <taxon>Drosophila</taxon>
        <taxon>Sophophora</taxon>
    </lineage>
</organism>
<accession>B4N998</accession>
<dbReference type="Gene3D" id="3.40.1800.20">
    <property type="match status" value="1"/>
</dbReference>
<keyword evidence="3" id="KW-0677">Repeat</keyword>